<accession>Q6SFA8</accession>
<evidence type="ECO:0000313" key="1">
    <source>
        <dbReference type="EMBL" id="AAR38314.1"/>
    </source>
</evidence>
<protein>
    <submittedName>
        <fullName evidence="1">Uncharacterized protein</fullName>
    </submittedName>
</protein>
<organism evidence="1">
    <name type="scientific">uncultured marine bacterium 581</name>
    <dbReference type="NCBI Taxonomy" id="257401"/>
    <lineage>
        <taxon>Bacteria</taxon>
        <taxon>environmental samples</taxon>
    </lineage>
</organism>
<reference evidence="1" key="1">
    <citation type="submission" date="2003-11" db="EMBL/GenBank/DDBJ databases">
        <authorList>
            <person name="Heidelberg J.F."/>
            <person name="Eisen J.A."/>
            <person name="Nelson W.C."/>
            <person name="DeLong E.F."/>
        </authorList>
    </citation>
    <scope>NUCLEOTIDE SEQUENCE</scope>
</reference>
<dbReference type="AlphaFoldDB" id="Q6SFA8"/>
<dbReference type="EMBL" id="AY458648">
    <property type="protein sequence ID" value="AAR38314.1"/>
    <property type="molecule type" value="Genomic_DNA"/>
</dbReference>
<gene>
    <name evidence="1" type="ORF">MBMO_EBAC000-69B03.63</name>
</gene>
<sequence>MEPSSMLLPALSFRLSLTTGYESLPTIPKGMTQHREVLAVPQGGAGLFWPQHLHM</sequence>
<name>Q6SFA8_9BACT</name>
<proteinExistence type="predicted"/>
<reference evidence="1" key="2">
    <citation type="submission" date="2003-12" db="EMBL/GenBank/DDBJ databases">
        <title>Monterey Bay Coastal Ocean Microbial Observatory environmental clone sequencing.</title>
        <authorList>
            <person name="DeLong E.F."/>
        </authorList>
    </citation>
    <scope>NUCLEOTIDE SEQUENCE</scope>
</reference>